<dbReference type="NCBIfam" id="TIGR02623">
    <property type="entry name" value="G1P_cyt_trans"/>
    <property type="match status" value="1"/>
</dbReference>
<proteinExistence type="predicted"/>
<dbReference type="SUPFAM" id="SSF53448">
    <property type="entry name" value="Nucleotide-diphospho-sugar transferases"/>
    <property type="match status" value="1"/>
</dbReference>
<dbReference type="InterPro" id="IPR005835">
    <property type="entry name" value="NTP_transferase_dom"/>
</dbReference>
<dbReference type="InterPro" id="IPR013446">
    <property type="entry name" value="G1P_cyt_trans-like"/>
</dbReference>
<dbReference type="AlphaFoldDB" id="A0A3L7AJM7"/>
<dbReference type="CDD" id="cd02524">
    <property type="entry name" value="G1P_cytidylyltransferase"/>
    <property type="match status" value="1"/>
</dbReference>
<evidence type="ECO:0000313" key="2">
    <source>
        <dbReference type="EMBL" id="RLP80629.1"/>
    </source>
</evidence>
<dbReference type="GO" id="GO:0047343">
    <property type="term" value="F:glucose-1-phosphate cytidylyltransferase activity"/>
    <property type="evidence" value="ECO:0007669"/>
    <property type="project" value="UniProtKB-EC"/>
</dbReference>
<keyword evidence="2" id="KW-0808">Transferase</keyword>
<dbReference type="EC" id="2.7.7.33" evidence="2"/>
<dbReference type="OrthoDB" id="9801810at2"/>
<sequence length="263" mass="29116">MKAVILAGGFGTRLAEETQLKPKPMIEIGGRPLLWHIMKLYSFHGVSDFVICLGYKAEVIKEYFCNYYMHSSDLSVDLSDGSVKVLETVAEPWKVTLVDTGLNSMTGGRIRRVRKHIGDEPFCLTYGDGLADVDIAKLIAHHKASGLKATVTAVQPPGRFGVLQFDPAGDRITAFTEKPRDEIGWINGGFFVLEPSVIDLIDGDASVWEQAPMQTLADTGQLSAFKHTGFWQACDTLRDKQQLESLWSGGDAPWCVWNRAPER</sequence>
<feature type="domain" description="Nucleotidyl transferase" evidence="1">
    <location>
        <begin position="2"/>
        <end position="201"/>
    </location>
</feature>
<reference evidence="2 3" key="1">
    <citation type="submission" date="2018-10" db="EMBL/GenBank/DDBJ databases">
        <title>Xanthobacter tagetidis genome sequencing and assembly.</title>
        <authorList>
            <person name="Maclea K.S."/>
            <person name="Goen A.E."/>
            <person name="Fatima S.A."/>
        </authorList>
    </citation>
    <scope>NUCLEOTIDE SEQUENCE [LARGE SCALE GENOMIC DNA]</scope>
    <source>
        <strain evidence="2 3">ATCC 700314</strain>
    </source>
</reference>
<dbReference type="Pfam" id="PF00483">
    <property type="entry name" value="NTP_transferase"/>
    <property type="match status" value="1"/>
</dbReference>
<dbReference type="PANTHER" id="PTHR47183:SF1">
    <property type="entry name" value="GLUCOSE-1-PHOSPHATE CYTIDYLYLTRANSFERASE"/>
    <property type="match status" value="1"/>
</dbReference>
<gene>
    <name evidence="2" type="primary">rfbF</name>
    <name evidence="2" type="ORF">D9R14_05230</name>
</gene>
<dbReference type="Gene3D" id="3.90.550.10">
    <property type="entry name" value="Spore Coat Polysaccharide Biosynthesis Protein SpsA, Chain A"/>
    <property type="match status" value="1"/>
</dbReference>
<accession>A0A3L7AJM7</accession>
<keyword evidence="2" id="KW-0548">Nucleotidyltransferase</keyword>
<name>A0A3L7AJM7_9HYPH</name>
<organism evidence="2 3">
    <name type="scientific">Xanthobacter tagetidis</name>
    <dbReference type="NCBI Taxonomy" id="60216"/>
    <lineage>
        <taxon>Bacteria</taxon>
        <taxon>Pseudomonadati</taxon>
        <taxon>Pseudomonadota</taxon>
        <taxon>Alphaproteobacteria</taxon>
        <taxon>Hyphomicrobiales</taxon>
        <taxon>Xanthobacteraceae</taxon>
        <taxon>Xanthobacter</taxon>
    </lineage>
</organism>
<dbReference type="EMBL" id="RCTF01000003">
    <property type="protein sequence ID" value="RLP80629.1"/>
    <property type="molecule type" value="Genomic_DNA"/>
</dbReference>
<dbReference type="InterPro" id="IPR029044">
    <property type="entry name" value="Nucleotide-diphossugar_trans"/>
</dbReference>
<dbReference type="GO" id="GO:0009243">
    <property type="term" value="P:O antigen biosynthetic process"/>
    <property type="evidence" value="ECO:0007669"/>
    <property type="project" value="InterPro"/>
</dbReference>
<dbReference type="InterPro" id="IPR046981">
    <property type="entry name" value="G1P_cyt_trans"/>
</dbReference>
<keyword evidence="3" id="KW-1185">Reference proteome</keyword>
<dbReference type="RefSeq" id="WP_121622420.1">
    <property type="nucleotide sequence ID" value="NZ_JACIIW010000006.1"/>
</dbReference>
<evidence type="ECO:0000313" key="3">
    <source>
        <dbReference type="Proteomes" id="UP000269692"/>
    </source>
</evidence>
<dbReference type="Proteomes" id="UP000269692">
    <property type="component" value="Unassembled WGS sequence"/>
</dbReference>
<dbReference type="PANTHER" id="PTHR47183">
    <property type="entry name" value="GLUCOSE-1-PHOSPHATE CYTIDYLYLTRANSFERASE-RELATED"/>
    <property type="match status" value="1"/>
</dbReference>
<comment type="caution">
    <text evidence="2">The sequence shown here is derived from an EMBL/GenBank/DDBJ whole genome shotgun (WGS) entry which is preliminary data.</text>
</comment>
<evidence type="ECO:0000259" key="1">
    <source>
        <dbReference type="Pfam" id="PF00483"/>
    </source>
</evidence>
<protein>
    <submittedName>
        <fullName evidence="2">Glucose-1-phosphate cytidylyltransferase</fullName>
        <ecNumber evidence="2">2.7.7.33</ecNumber>
    </submittedName>
</protein>